<evidence type="ECO:0000313" key="2">
    <source>
        <dbReference type="EMBL" id="KAF0756333.1"/>
    </source>
</evidence>
<keyword evidence="1" id="KW-1133">Transmembrane helix</keyword>
<comment type="caution">
    <text evidence="2">The sequence shown here is derived from an EMBL/GenBank/DDBJ whole genome shotgun (WGS) entry which is preliminary data.</text>
</comment>
<evidence type="ECO:0000313" key="3">
    <source>
        <dbReference type="Proteomes" id="UP000469452"/>
    </source>
</evidence>
<name>A0A6A5AHW7_APHAT</name>
<dbReference type="Proteomes" id="UP000469452">
    <property type="component" value="Unassembled WGS sequence"/>
</dbReference>
<evidence type="ECO:0000256" key="1">
    <source>
        <dbReference type="SAM" id="Phobius"/>
    </source>
</evidence>
<dbReference type="AlphaFoldDB" id="A0A6A5AHW7"/>
<reference evidence="2 3" key="1">
    <citation type="submission" date="2019-06" db="EMBL/GenBank/DDBJ databases">
        <title>Genomics analysis of Aphanomyces spp. identifies a new class of oomycete effector associated with host adaptation.</title>
        <authorList>
            <person name="Gaulin E."/>
        </authorList>
    </citation>
    <scope>NUCLEOTIDE SEQUENCE [LARGE SCALE GENOMIC DNA]</scope>
    <source>
        <strain evidence="2 3">E</strain>
    </source>
</reference>
<feature type="transmembrane region" description="Helical" evidence="1">
    <location>
        <begin position="211"/>
        <end position="232"/>
    </location>
</feature>
<organism evidence="2 3">
    <name type="scientific">Aphanomyces astaci</name>
    <name type="common">Crayfish plague agent</name>
    <dbReference type="NCBI Taxonomy" id="112090"/>
    <lineage>
        <taxon>Eukaryota</taxon>
        <taxon>Sar</taxon>
        <taxon>Stramenopiles</taxon>
        <taxon>Oomycota</taxon>
        <taxon>Saprolegniomycetes</taxon>
        <taxon>Saprolegniales</taxon>
        <taxon>Verrucalvaceae</taxon>
        <taxon>Aphanomyces</taxon>
    </lineage>
</organism>
<gene>
    <name evidence="2" type="ORF">AaE_004677</name>
</gene>
<keyword evidence="1" id="KW-0472">Membrane</keyword>
<keyword evidence="1" id="KW-0812">Transmembrane</keyword>
<accession>A0A6A5AHW7</accession>
<sequence length="276" mass="30282">MAATTTVVPGPAAKEDFKLNLPHLRFPSYPLDGGFVVRVTHSADDLKSPHVLLELQSKRLKAKWSVSMQGTFSSPKAYLPQGVELPQDLVLSNLKSALEAQGQPPSYYHSTLHYVVLLNVSCQTRIGWLHQAWHKGGQQNTSVVVDLTCEDDGSMTLEMRTKLFDTQSLRFVFRLTPVAVDSLDVLNAKLSDVQAKLIQLENAMVSKTQCVVVMALVLSVSMATLGVRILALPPHVYAAKCKDVCLWPYVGFADRNSPSNCKVFSSLGWCPGGVEN</sequence>
<proteinExistence type="predicted"/>
<dbReference type="VEuPathDB" id="FungiDB:H257_13576"/>
<dbReference type="EMBL" id="VJMI01010272">
    <property type="protein sequence ID" value="KAF0756333.1"/>
    <property type="molecule type" value="Genomic_DNA"/>
</dbReference>
<protein>
    <submittedName>
        <fullName evidence="2">Uncharacterized protein</fullName>
    </submittedName>
</protein>